<reference evidence="3 4" key="1">
    <citation type="submission" date="2017-12" db="EMBL/GenBank/DDBJ databases">
        <authorList>
            <consortium name="DOE Joint Genome Institute"/>
            <person name="Haridas S."/>
            <person name="Kjaerbolling I."/>
            <person name="Vesth T.C."/>
            <person name="Frisvad J.C."/>
            <person name="Nybo J.L."/>
            <person name="Theobald S."/>
            <person name="Kuo A."/>
            <person name="Bowyer P."/>
            <person name="Matsuda Y."/>
            <person name="Mondo S."/>
            <person name="Lyhne E.K."/>
            <person name="Kogle M.E."/>
            <person name="Clum A."/>
            <person name="Lipzen A."/>
            <person name="Salamov A."/>
            <person name="Ngan C.Y."/>
            <person name="Daum C."/>
            <person name="Chiniquy J."/>
            <person name="Barry K."/>
            <person name="LaButti K."/>
            <person name="Simmons B.A."/>
            <person name="Magnuson J.K."/>
            <person name="Mortensen U.H."/>
            <person name="Larsen T.O."/>
            <person name="Grigoriev I.V."/>
            <person name="Baker S.E."/>
            <person name="Andersen M.R."/>
            <person name="Nordberg H.P."/>
            <person name="Cantor M.N."/>
            <person name="Hua S.X."/>
        </authorList>
    </citation>
    <scope>NUCLEOTIDE SEQUENCE [LARGE SCALE GENOMIC DNA]</scope>
    <source>
        <strain evidence="3 4">CBS 102.13</strain>
    </source>
</reference>
<protein>
    <submittedName>
        <fullName evidence="3">Cyclin</fullName>
    </submittedName>
</protein>
<sequence>MDFYLRCNSLTCRSQLKERAVVTTCSYDNLGLSRPNAGERRCPACQAILINPDDAVATILNPTEDYKTSVLSGLDPNTIMECAGRALLFWTYQSSQEIFYQEFLGKTLTEKYTNLNTQMDKVVHNANTEIATLQASLSDMQDTHEQLGKKNQELADLYREKCKKFTQITNLYNLLKTRAMRSQMQTAASESVSQALRTLAPPPQVQPHNTLPPLSAAVTGPPPQTPSSRQQSAFPVDTDGVEQLHRHQRSGTGSSRGTKRRAAVSAMAPPSRPVGAVRTEMPQATPQHRTRLTGPPRSSRPSTGLSQLPQDRVMYERFQGDTGVDHRVCNGGGSIHAPPDPREGSGMRMYFDRL</sequence>
<evidence type="ECO:0000313" key="4">
    <source>
        <dbReference type="Proteomes" id="UP000234585"/>
    </source>
</evidence>
<dbReference type="AlphaFoldDB" id="A0A2I2F4Q8"/>
<feature type="region of interest" description="Disordered" evidence="2">
    <location>
        <begin position="332"/>
        <end position="354"/>
    </location>
</feature>
<dbReference type="OrthoDB" id="441210at2759"/>
<dbReference type="Proteomes" id="UP000234585">
    <property type="component" value="Unassembled WGS sequence"/>
</dbReference>
<dbReference type="InterPro" id="IPR042448">
    <property type="entry name" value="CCNB1IP1"/>
</dbReference>
<evidence type="ECO:0000313" key="3">
    <source>
        <dbReference type="EMBL" id="PLB35615.1"/>
    </source>
</evidence>
<keyword evidence="4" id="KW-1185">Reference proteome</keyword>
<proteinExistence type="predicted"/>
<feature type="region of interest" description="Disordered" evidence="2">
    <location>
        <begin position="200"/>
        <end position="311"/>
    </location>
</feature>
<feature type="coiled-coil region" evidence="1">
    <location>
        <begin position="123"/>
        <end position="160"/>
    </location>
</feature>
<keyword evidence="1" id="KW-0175">Coiled coil</keyword>
<dbReference type="GO" id="GO:0061630">
    <property type="term" value="F:ubiquitin protein ligase activity"/>
    <property type="evidence" value="ECO:0007669"/>
    <property type="project" value="InterPro"/>
</dbReference>
<evidence type="ECO:0000256" key="2">
    <source>
        <dbReference type="SAM" id="MobiDB-lite"/>
    </source>
</evidence>
<dbReference type="PANTHER" id="PTHR14305:SF0">
    <property type="entry name" value="E3 UBIQUITIN-PROTEIN LIGASE CCNB1IP1"/>
    <property type="match status" value="1"/>
</dbReference>
<dbReference type="RefSeq" id="XP_024669627.1">
    <property type="nucleotide sequence ID" value="XM_024815348.1"/>
</dbReference>
<organism evidence="3 4">
    <name type="scientific">Aspergillus candidus</name>
    <dbReference type="NCBI Taxonomy" id="41067"/>
    <lineage>
        <taxon>Eukaryota</taxon>
        <taxon>Fungi</taxon>
        <taxon>Dikarya</taxon>
        <taxon>Ascomycota</taxon>
        <taxon>Pezizomycotina</taxon>
        <taxon>Eurotiomycetes</taxon>
        <taxon>Eurotiomycetidae</taxon>
        <taxon>Eurotiales</taxon>
        <taxon>Aspergillaceae</taxon>
        <taxon>Aspergillus</taxon>
        <taxon>Aspergillus subgen. Circumdati</taxon>
    </lineage>
</organism>
<name>A0A2I2F4Q8_ASPCN</name>
<dbReference type="EMBL" id="KZ559160">
    <property type="protein sequence ID" value="PLB35615.1"/>
    <property type="molecule type" value="Genomic_DNA"/>
</dbReference>
<feature type="compositionally biased region" description="Basic and acidic residues" evidence="2">
    <location>
        <begin position="339"/>
        <end position="354"/>
    </location>
</feature>
<dbReference type="GO" id="GO:0007131">
    <property type="term" value="P:reciprocal meiotic recombination"/>
    <property type="evidence" value="ECO:0007669"/>
    <property type="project" value="InterPro"/>
</dbReference>
<accession>A0A2I2F4Q8</accession>
<dbReference type="GeneID" id="36522508"/>
<feature type="compositionally biased region" description="Polar residues" evidence="2">
    <location>
        <begin position="299"/>
        <end position="309"/>
    </location>
</feature>
<dbReference type="GO" id="GO:0000795">
    <property type="term" value="C:synaptonemal complex"/>
    <property type="evidence" value="ECO:0007669"/>
    <property type="project" value="InterPro"/>
</dbReference>
<evidence type="ECO:0000256" key="1">
    <source>
        <dbReference type="SAM" id="Coils"/>
    </source>
</evidence>
<dbReference type="STRING" id="41067.A0A2I2F4Q8"/>
<dbReference type="PANTHER" id="PTHR14305">
    <property type="entry name" value="E3 UBIQUITIN-PROTEIN LIGASE CCNB1IP1"/>
    <property type="match status" value="1"/>
</dbReference>
<gene>
    <name evidence="3" type="ORF">BDW47DRAFT_119413</name>
</gene>